<comment type="caution">
    <text evidence="4">The sequence shown here is derived from an EMBL/GenBank/DDBJ whole genome shotgun (WGS) entry which is preliminary data.</text>
</comment>
<reference evidence="4" key="1">
    <citation type="submission" date="2019-09" db="EMBL/GenBank/DDBJ databases">
        <title>Draft genome information of white flower Hibiscus syriacus.</title>
        <authorList>
            <person name="Kim Y.-M."/>
        </authorList>
    </citation>
    <scope>NUCLEOTIDE SEQUENCE [LARGE SCALE GENOMIC DNA]</scope>
    <source>
        <strain evidence="4">YM2019G1</strain>
    </source>
</reference>
<organism evidence="4 5">
    <name type="scientific">Hibiscus syriacus</name>
    <name type="common">Rose of Sharon</name>
    <dbReference type="NCBI Taxonomy" id="106335"/>
    <lineage>
        <taxon>Eukaryota</taxon>
        <taxon>Viridiplantae</taxon>
        <taxon>Streptophyta</taxon>
        <taxon>Embryophyta</taxon>
        <taxon>Tracheophyta</taxon>
        <taxon>Spermatophyta</taxon>
        <taxon>Magnoliopsida</taxon>
        <taxon>eudicotyledons</taxon>
        <taxon>Gunneridae</taxon>
        <taxon>Pentapetalae</taxon>
        <taxon>rosids</taxon>
        <taxon>malvids</taxon>
        <taxon>Malvales</taxon>
        <taxon>Malvaceae</taxon>
        <taxon>Malvoideae</taxon>
        <taxon>Hibiscus</taxon>
    </lineage>
</organism>
<keyword evidence="2" id="KW-0677">Repeat</keyword>
<evidence type="ECO:0000256" key="3">
    <source>
        <dbReference type="SAM" id="MobiDB-lite"/>
    </source>
</evidence>
<evidence type="ECO:0000313" key="5">
    <source>
        <dbReference type="Proteomes" id="UP000436088"/>
    </source>
</evidence>
<keyword evidence="5" id="KW-1185">Reference proteome</keyword>
<evidence type="ECO:0000256" key="1">
    <source>
        <dbReference type="ARBA" id="ARBA00022574"/>
    </source>
</evidence>
<dbReference type="GO" id="GO:0005634">
    <property type="term" value="C:nucleus"/>
    <property type="evidence" value="ECO:0007669"/>
    <property type="project" value="TreeGrafter"/>
</dbReference>
<sequence length="146" mass="15966">MCLAPKIQSGDKSQGGTHVLYDPTLGERGALVCVARAPRKKSVDNFEAPLVIHNPHALPLFRGQPSRKRQREKILKDPIKSHKPELLINGPGHGGRVGSTKGSLLTQYLLKQGGLIKETWMEEDDREAIPKYTDVAANGPQFIAPA</sequence>
<dbReference type="InterPro" id="IPR051858">
    <property type="entry name" value="WD_repeat_GAD-1"/>
</dbReference>
<dbReference type="Proteomes" id="UP000436088">
    <property type="component" value="Unassembled WGS sequence"/>
</dbReference>
<protein>
    <submittedName>
        <fullName evidence="4">Uncharacterized protein</fullName>
    </submittedName>
</protein>
<feature type="compositionally biased region" description="Basic and acidic residues" evidence="3">
    <location>
        <begin position="72"/>
        <end position="85"/>
    </location>
</feature>
<dbReference type="PANTHER" id="PTHR16017:SF0">
    <property type="entry name" value="WD REPEAT-CONTAINING PROTEIN 70"/>
    <property type="match status" value="1"/>
</dbReference>
<feature type="region of interest" description="Disordered" evidence="3">
    <location>
        <begin position="59"/>
        <end position="94"/>
    </location>
</feature>
<dbReference type="GO" id="GO:0035861">
    <property type="term" value="C:site of double-strand break"/>
    <property type="evidence" value="ECO:0007669"/>
    <property type="project" value="TreeGrafter"/>
</dbReference>
<evidence type="ECO:0000256" key="2">
    <source>
        <dbReference type="ARBA" id="ARBA00022737"/>
    </source>
</evidence>
<keyword evidence="1" id="KW-0853">WD repeat</keyword>
<evidence type="ECO:0000313" key="4">
    <source>
        <dbReference type="EMBL" id="KAE8730612.1"/>
    </source>
</evidence>
<name>A0A6A3CSY4_HIBSY</name>
<dbReference type="PANTHER" id="PTHR16017">
    <property type="entry name" value="GASTRULATION DEFECTIVE PROTEIN 1-RELATED"/>
    <property type="match status" value="1"/>
</dbReference>
<dbReference type="AlphaFoldDB" id="A0A6A3CSY4"/>
<accession>A0A6A3CSY4</accession>
<dbReference type="EMBL" id="VEPZ02000206">
    <property type="protein sequence ID" value="KAE8730612.1"/>
    <property type="molecule type" value="Genomic_DNA"/>
</dbReference>
<gene>
    <name evidence="4" type="ORF">F3Y22_tig00002919pilonHSYRG00256</name>
</gene>
<proteinExistence type="predicted"/>